<accession>A0AAN6V9Q9</accession>
<comment type="caution">
    <text evidence="2">The sequence shown here is derived from an EMBL/GenBank/DDBJ whole genome shotgun (WGS) entry which is preliminary data.</text>
</comment>
<reference evidence="2" key="2">
    <citation type="submission" date="2023-05" db="EMBL/GenBank/DDBJ databases">
        <authorList>
            <consortium name="Lawrence Berkeley National Laboratory"/>
            <person name="Steindorff A."/>
            <person name="Hensen N."/>
            <person name="Bonometti L."/>
            <person name="Westerberg I."/>
            <person name="Brannstrom I.O."/>
            <person name="Guillou S."/>
            <person name="Cros-Aarteil S."/>
            <person name="Calhoun S."/>
            <person name="Haridas S."/>
            <person name="Kuo A."/>
            <person name="Mondo S."/>
            <person name="Pangilinan J."/>
            <person name="Riley R."/>
            <person name="Labutti K."/>
            <person name="Andreopoulos B."/>
            <person name="Lipzen A."/>
            <person name="Chen C."/>
            <person name="Yanf M."/>
            <person name="Daum C."/>
            <person name="Ng V."/>
            <person name="Clum A."/>
            <person name="Ohm R."/>
            <person name="Martin F."/>
            <person name="Silar P."/>
            <person name="Natvig D."/>
            <person name="Lalanne C."/>
            <person name="Gautier V."/>
            <person name="Ament-Velasquez S.L."/>
            <person name="Kruys A."/>
            <person name="Hutchinson M.I."/>
            <person name="Powell A.J."/>
            <person name="Barry K."/>
            <person name="Miller A.N."/>
            <person name="Grigoriev I.V."/>
            <person name="Debuchy R."/>
            <person name="Gladieux P."/>
            <person name="Thoren M.H."/>
            <person name="Johannesson H."/>
        </authorList>
    </citation>
    <scope>NUCLEOTIDE SEQUENCE</scope>
    <source>
        <strain evidence="2">CBS 141.50</strain>
    </source>
</reference>
<evidence type="ECO:0000313" key="3">
    <source>
        <dbReference type="Proteomes" id="UP001302676"/>
    </source>
</evidence>
<dbReference type="Proteomes" id="UP001302676">
    <property type="component" value="Unassembled WGS sequence"/>
</dbReference>
<evidence type="ECO:0000256" key="1">
    <source>
        <dbReference type="SAM" id="MobiDB-lite"/>
    </source>
</evidence>
<protein>
    <submittedName>
        <fullName evidence="2">Uncharacterized protein</fullName>
    </submittedName>
</protein>
<organism evidence="2 3">
    <name type="scientific">Dichotomopilus funicola</name>
    <dbReference type="NCBI Taxonomy" id="1934379"/>
    <lineage>
        <taxon>Eukaryota</taxon>
        <taxon>Fungi</taxon>
        <taxon>Dikarya</taxon>
        <taxon>Ascomycota</taxon>
        <taxon>Pezizomycotina</taxon>
        <taxon>Sordariomycetes</taxon>
        <taxon>Sordariomycetidae</taxon>
        <taxon>Sordariales</taxon>
        <taxon>Chaetomiaceae</taxon>
        <taxon>Dichotomopilus</taxon>
    </lineage>
</organism>
<name>A0AAN6V9Q9_9PEZI</name>
<feature type="compositionally biased region" description="Low complexity" evidence="1">
    <location>
        <begin position="1"/>
        <end position="28"/>
    </location>
</feature>
<gene>
    <name evidence="2" type="ORF">C8A04DRAFT_24672</name>
</gene>
<dbReference type="EMBL" id="MU853556">
    <property type="protein sequence ID" value="KAK4147422.1"/>
    <property type="molecule type" value="Genomic_DNA"/>
</dbReference>
<proteinExistence type="predicted"/>
<feature type="compositionally biased region" description="Gly residues" evidence="1">
    <location>
        <begin position="42"/>
        <end position="53"/>
    </location>
</feature>
<reference evidence="2" key="1">
    <citation type="journal article" date="2023" name="Mol. Phylogenet. Evol.">
        <title>Genome-scale phylogeny and comparative genomics of the fungal order Sordariales.</title>
        <authorList>
            <person name="Hensen N."/>
            <person name="Bonometti L."/>
            <person name="Westerberg I."/>
            <person name="Brannstrom I.O."/>
            <person name="Guillou S."/>
            <person name="Cros-Aarteil S."/>
            <person name="Calhoun S."/>
            <person name="Haridas S."/>
            <person name="Kuo A."/>
            <person name="Mondo S."/>
            <person name="Pangilinan J."/>
            <person name="Riley R."/>
            <person name="LaButti K."/>
            <person name="Andreopoulos B."/>
            <person name="Lipzen A."/>
            <person name="Chen C."/>
            <person name="Yan M."/>
            <person name="Daum C."/>
            <person name="Ng V."/>
            <person name="Clum A."/>
            <person name="Steindorff A."/>
            <person name="Ohm R.A."/>
            <person name="Martin F."/>
            <person name="Silar P."/>
            <person name="Natvig D.O."/>
            <person name="Lalanne C."/>
            <person name="Gautier V."/>
            <person name="Ament-Velasquez S.L."/>
            <person name="Kruys A."/>
            <person name="Hutchinson M.I."/>
            <person name="Powell A.J."/>
            <person name="Barry K."/>
            <person name="Miller A.N."/>
            <person name="Grigoriev I.V."/>
            <person name="Debuchy R."/>
            <person name="Gladieux P."/>
            <person name="Hiltunen Thoren M."/>
            <person name="Johannesson H."/>
        </authorList>
    </citation>
    <scope>NUCLEOTIDE SEQUENCE</scope>
    <source>
        <strain evidence="2">CBS 141.50</strain>
    </source>
</reference>
<dbReference type="AlphaFoldDB" id="A0AAN6V9Q9"/>
<feature type="region of interest" description="Disordered" evidence="1">
    <location>
        <begin position="1"/>
        <end position="58"/>
    </location>
</feature>
<dbReference type="RefSeq" id="XP_062640793.1">
    <property type="nucleotide sequence ID" value="XM_062779255.1"/>
</dbReference>
<evidence type="ECO:0000313" key="2">
    <source>
        <dbReference type="EMBL" id="KAK4147422.1"/>
    </source>
</evidence>
<dbReference type="GeneID" id="87815868"/>
<sequence length="298" mass="31884">MNNQNSSTSNNNNNNRPAARRTANAAETGGPRPTIIDARPGPGRGGSTTGGGDPDSTRVLVNATRDLTINGGGPSGTPAPTRLVVRKPGIGNALVHTISWDIAKALGDRPYAIIGSAALVLHGVPNLTVGGVSVLVPEGARPRRSEKLARASHFRLSKSGRVYYKKEGMKESVEIELWEPDEVRQSLSERGVVVQDGIAVLRPTRLLNIQCATWLSIQNKAGRKTEANQIIELLAVEYMHLLLTLIGDSKPVPIQNITDEFLAKLAVKEPELHAAFQKSRAWAKVVPGPTVTKGTNGR</sequence>
<keyword evidence="3" id="KW-1185">Reference proteome</keyword>